<dbReference type="PROSITE" id="PS51257">
    <property type="entry name" value="PROKAR_LIPOPROTEIN"/>
    <property type="match status" value="1"/>
</dbReference>
<proteinExistence type="predicted"/>
<gene>
    <name evidence="1" type="ORF">SAMD00020551_4911</name>
</gene>
<sequence>MNKKLALSFFIVITLTACNQTESYTHWTDSTDNQTQRLDEAGIKYEIREGEIWVREKDLKKAVACCS</sequence>
<accession>A0A0A8XEW0</accession>
<reference evidence="1 2" key="1">
    <citation type="submission" date="2013-06" db="EMBL/GenBank/DDBJ databases">
        <title>Whole genome shotgun sequence of Bacillus selenatarsenatis SF-1.</title>
        <authorList>
            <person name="Kuroda M."/>
            <person name="Sei K."/>
            <person name="Yamashita M."/>
            <person name="Ike M."/>
        </authorList>
    </citation>
    <scope>NUCLEOTIDE SEQUENCE [LARGE SCALE GENOMIC DNA]</scope>
    <source>
        <strain evidence="1 2">SF-1</strain>
    </source>
</reference>
<dbReference type="STRING" id="1321606.SAMD00020551_4911"/>
<name>A0A0A8XEW0_MESS1</name>
<dbReference type="Proteomes" id="UP000031014">
    <property type="component" value="Unassembled WGS sequence"/>
</dbReference>
<protein>
    <recommendedName>
        <fullName evidence="3">Lipoprotein</fullName>
    </recommendedName>
</protein>
<evidence type="ECO:0008006" key="3">
    <source>
        <dbReference type="Google" id="ProtNLM"/>
    </source>
</evidence>
<dbReference type="EMBL" id="BASE01000136">
    <property type="protein sequence ID" value="GAM16681.1"/>
    <property type="molecule type" value="Genomic_DNA"/>
</dbReference>
<evidence type="ECO:0000313" key="2">
    <source>
        <dbReference type="Proteomes" id="UP000031014"/>
    </source>
</evidence>
<dbReference type="OrthoDB" id="2887316at2"/>
<keyword evidence="2" id="KW-1185">Reference proteome</keyword>
<dbReference type="AlphaFoldDB" id="A0A0A8XEW0"/>
<evidence type="ECO:0000313" key="1">
    <source>
        <dbReference type="EMBL" id="GAM16681.1"/>
    </source>
</evidence>
<dbReference type="RefSeq" id="WP_041968259.1">
    <property type="nucleotide sequence ID" value="NZ_BASE01000136.1"/>
</dbReference>
<comment type="caution">
    <text evidence="1">The sequence shown here is derived from an EMBL/GenBank/DDBJ whole genome shotgun (WGS) entry which is preliminary data.</text>
</comment>
<organism evidence="1 2">
    <name type="scientific">Mesobacillus selenatarsenatis (strain DSM 18680 / JCM 14380 / FERM P-15431 / SF-1)</name>
    <dbReference type="NCBI Taxonomy" id="1321606"/>
    <lineage>
        <taxon>Bacteria</taxon>
        <taxon>Bacillati</taxon>
        <taxon>Bacillota</taxon>
        <taxon>Bacilli</taxon>
        <taxon>Bacillales</taxon>
        <taxon>Bacillaceae</taxon>
        <taxon>Mesobacillus</taxon>
    </lineage>
</organism>